<organism evidence="13 14">
    <name type="scientific">Fasciola hepatica</name>
    <name type="common">Liver fluke</name>
    <dbReference type="NCBI Taxonomy" id="6192"/>
    <lineage>
        <taxon>Eukaryota</taxon>
        <taxon>Metazoa</taxon>
        <taxon>Spiralia</taxon>
        <taxon>Lophotrochozoa</taxon>
        <taxon>Platyhelminthes</taxon>
        <taxon>Trematoda</taxon>
        <taxon>Digenea</taxon>
        <taxon>Plagiorchiida</taxon>
        <taxon>Echinostomata</taxon>
        <taxon>Echinostomatoidea</taxon>
        <taxon>Fasciolidae</taxon>
        <taxon>Fasciola</taxon>
    </lineage>
</organism>
<dbReference type="PRINTS" id="PR00747">
    <property type="entry name" value="GLYHDRLASE47"/>
</dbReference>
<evidence type="ECO:0000256" key="10">
    <source>
        <dbReference type="PIRSR" id="PIRSR601382-2"/>
    </source>
</evidence>
<evidence type="ECO:0000256" key="9">
    <source>
        <dbReference type="ARBA" id="ARBA00048605"/>
    </source>
</evidence>
<keyword evidence="4 10" id="KW-0479">Metal-binding</keyword>
<keyword evidence="6 10" id="KW-0106">Calcium</keyword>
<sequence>MQVRSGKILRRLHSLPTYHGLLPNFIDREGGPNWDSRIGIGAHGDSYYEYLLKVWIQTGKKINALRDDYRKAIKGIQDHLVGYSKPNNLMFIGELNDGDFTPLMDHLVCFLPGTLILGYRNGMPRSHMKMAEQLLETCFQLYNQTETGLSPEIARYSTDVRSKKDFTPEEIDTHNILRPEVIESLFYAYQQTKESKYREWGAAIFNAFMKYSRLTYAGFAGIKNVSDVNSARIDQMDSFWLSETLKYFFLLFDEAAASKYSIDKWLFNTEAHLFPISSNTENPLIKVYFQLYAL</sequence>
<keyword evidence="7 11" id="KW-1015">Disulfide bond</keyword>
<evidence type="ECO:0000256" key="4">
    <source>
        <dbReference type="ARBA" id="ARBA00022723"/>
    </source>
</evidence>
<comment type="catalytic activity">
    <reaction evidence="8">
        <text>N(4)-(alpha-D-Man-(1-&gt;2)-alpha-D-Man-(1-&gt;2)-alpha-D-Man-(1-&gt;3)-[alpha-D-Man-(1-&gt;3)-[alpha-D-Man-(1-&gt;2)-alpha-D-Man-(1-&gt;6)]-alpha-D-Man-(1-&gt;6)]-beta-D-Man-(1-&gt;4)-beta-D-GlcNAc-(1-&gt;4)-beta-D-GlcNAc)-L-asparaginyl-[protein] (N-glucan mannose isomer 8A1,2,3B1,3) + 3 H2O = N(4)-(alpha-D-Man-(1-&gt;3)-[alpha-D-Man-(1-&gt;3)-[alpha-D-Man-(1-&gt;6)]-alpha-D-Man-(1-&gt;6)]-beta-D-Man-(1-&gt;4)-beta-D-GlcNAc-(1-&gt;4)-beta-D-GlcNAc)-L-asparaginyl-[protein] (N-glucan mannose isomer 5A1,2) + 3 beta-D-mannose</text>
        <dbReference type="Rhea" id="RHEA:56028"/>
        <dbReference type="Rhea" id="RHEA-COMP:14358"/>
        <dbReference type="Rhea" id="RHEA-COMP:14367"/>
        <dbReference type="ChEBI" id="CHEBI:15377"/>
        <dbReference type="ChEBI" id="CHEBI:28563"/>
        <dbReference type="ChEBI" id="CHEBI:59087"/>
        <dbReference type="ChEBI" id="CHEBI:60628"/>
        <dbReference type="EC" id="3.2.1.113"/>
    </reaction>
</comment>
<dbReference type="GO" id="GO:0004571">
    <property type="term" value="F:mannosyl-oligosaccharide 1,2-alpha-mannosidase activity"/>
    <property type="evidence" value="ECO:0007669"/>
    <property type="project" value="UniProtKB-EC"/>
</dbReference>
<dbReference type="GO" id="GO:0005975">
    <property type="term" value="P:carbohydrate metabolic process"/>
    <property type="evidence" value="ECO:0007669"/>
    <property type="project" value="InterPro"/>
</dbReference>
<feature type="binding site" evidence="10">
    <location>
        <position position="269"/>
    </location>
    <ligand>
        <name>Ca(2+)</name>
        <dbReference type="ChEBI" id="CHEBI:29108"/>
    </ligand>
</feature>
<dbReference type="Gene3D" id="1.50.10.10">
    <property type="match status" value="1"/>
</dbReference>
<dbReference type="PANTHER" id="PTHR11742:SF55">
    <property type="entry name" value="ENDOPLASMIC RETICULUM MANNOSYL-OLIGOSACCHARIDE 1,2-ALPHA-MANNOSIDASE"/>
    <property type="match status" value="1"/>
</dbReference>
<dbReference type="GO" id="GO:0005509">
    <property type="term" value="F:calcium ion binding"/>
    <property type="evidence" value="ECO:0007669"/>
    <property type="project" value="InterPro"/>
</dbReference>
<name>A0A4E0RIW9_FASHE</name>
<dbReference type="EC" id="3.2.1.-" evidence="12"/>
<evidence type="ECO:0000256" key="5">
    <source>
        <dbReference type="ARBA" id="ARBA00022801"/>
    </source>
</evidence>
<evidence type="ECO:0000256" key="8">
    <source>
        <dbReference type="ARBA" id="ARBA00047669"/>
    </source>
</evidence>
<protein>
    <recommendedName>
        <fullName evidence="12">alpha-1,2-Mannosidase</fullName>
        <ecNumber evidence="12">3.2.1.-</ecNumber>
    </recommendedName>
</protein>
<comment type="caution">
    <text evidence="13">The sequence shown here is derived from an EMBL/GenBank/DDBJ whole genome shotgun (WGS) entry which is preliminary data.</text>
</comment>
<comment type="similarity">
    <text evidence="3 12">Belongs to the glycosyl hydrolase 47 family.</text>
</comment>
<dbReference type="SUPFAM" id="SSF48225">
    <property type="entry name" value="Seven-hairpin glycosidases"/>
    <property type="match status" value="1"/>
</dbReference>
<evidence type="ECO:0000256" key="2">
    <source>
        <dbReference type="ARBA" id="ARBA00004922"/>
    </source>
</evidence>
<evidence type="ECO:0000256" key="1">
    <source>
        <dbReference type="ARBA" id="ARBA00001913"/>
    </source>
</evidence>
<evidence type="ECO:0000313" key="13">
    <source>
        <dbReference type="EMBL" id="THD26441.1"/>
    </source>
</evidence>
<evidence type="ECO:0000256" key="11">
    <source>
        <dbReference type="PIRSR" id="PIRSR601382-3"/>
    </source>
</evidence>
<comment type="pathway">
    <text evidence="2">Protein modification; protein glycosylation.</text>
</comment>
<reference evidence="13" key="1">
    <citation type="submission" date="2019-03" db="EMBL/GenBank/DDBJ databases">
        <title>Improved annotation for the trematode Fasciola hepatica.</title>
        <authorList>
            <person name="Choi Y.-J."/>
            <person name="Martin J."/>
            <person name="Mitreva M."/>
        </authorList>
    </citation>
    <scope>NUCLEOTIDE SEQUENCE [LARGE SCALE GENOMIC DNA]</scope>
</reference>
<keyword evidence="5 12" id="KW-0378">Hydrolase</keyword>
<evidence type="ECO:0000256" key="3">
    <source>
        <dbReference type="ARBA" id="ARBA00007658"/>
    </source>
</evidence>
<dbReference type="EMBL" id="JXXN02000740">
    <property type="protein sequence ID" value="THD26441.1"/>
    <property type="molecule type" value="Genomic_DNA"/>
</dbReference>
<accession>A0A4E0RIW9</accession>
<keyword evidence="12" id="KW-0326">Glycosidase</keyword>
<evidence type="ECO:0000256" key="6">
    <source>
        <dbReference type="ARBA" id="ARBA00022837"/>
    </source>
</evidence>
<dbReference type="GO" id="GO:0005783">
    <property type="term" value="C:endoplasmic reticulum"/>
    <property type="evidence" value="ECO:0007669"/>
    <property type="project" value="TreeGrafter"/>
</dbReference>
<evidence type="ECO:0000256" key="7">
    <source>
        <dbReference type="ARBA" id="ARBA00023157"/>
    </source>
</evidence>
<dbReference type="InterPro" id="IPR012341">
    <property type="entry name" value="6hp_glycosidase-like_sf"/>
</dbReference>
<comment type="cofactor">
    <cofactor evidence="1 10">
        <name>Ca(2+)</name>
        <dbReference type="ChEBI" id="CHEBI:29108"/>
    </cofactor>
</comment>
<dbReference type="Proteomes" id="UP000230066">
    <property type="component" value="Unassembled WGS sequence"/>
</dbReference>
<evidence type="ECO:0000256" key="12">
    <source>
        <dbReference type="RuleBase" id="RU361193"/>
    </source>
</evidence>
<dbReference type="AlphaFoldDB" id="A0A4E0RIW9"/>
<dbReference type="InterPro" id="IPR036026">
    <property type="entry name" value="Seven-hairpin_glycosidases"/>
</dbReference>
<dbReference type="InterPro" id="IPR050749">
    <property type="entry name" value="Glycosyl_Hydrolase_47"/>
</dbReference>
<feature type="disulfide bond" evidence="11">
    <location>
        <begin position="109"/>
        <end position="138"/>
    </location>
</feature>
<keyword evidence="14" id="KW-1185">Reference proteome</keyword>
<dbReference type="GO" id="GO:0016020">
    <property type="term" value="C:membrane"/>
    <property type="evidence" value="ECO:0007669"/>
    <property type="project" value="InterPro"/>
</dbReference>
<proteinExistence type="inferred from homology"/>
<comment type="catalytic activity">
    <reaction evidence="9">
        <text>N(4)-(alpha-D-Man-(1-&gt;2)-alpha-D-Man-(1-&gt;2)-alpha-D-Man-(1-&gt;3)-[alpha-D-Man-(1-&gt;2)-alpha-D-Man-(1-&gt;3)-[alpha-D-Man-(1-&gt;2)-alpha-D-Man-(1-&gt;6)]-alpha-D-Man-(1-&gt;6)]-beta-D-Man-(1-&gt;4)-beta-D-GlcNAc-(1-&gt;4)-beta-D-GlcNAc)-L-asparaginyl-[protein] (N-glucan mannose isomer 9A1,2,3B1,2,3) + 4 H2O = N(4)-(alpha-D-Man-(1-&gt;3)-[alpha-D-Man-(1-&gt;3)-[alpha-D-Man-(1-&gt;6)]-alpha-D-Man-(1-&gt;6)]-beta-D-Man-(1-&gt;4)-beta-D-GlcNAc-(1-&gt;4)-beta-D-GlcNAc)-L-asparaginyl-[protein] (N-glucan mannose isomer 5A1,2) + 4 beta-D-mannose</text>
        <dbReference type="Rhea" id="RHEA:56008"/>
        <dbReference type="Rhea" id="RHEA-COMP:14356"/>
        <dbReference type="Rhea" id="RHEA-COMP:14367"/>
        <dbReference type="ChEBI" id="CHEBI:15377"/>
        <dbReference type="ChEBI" id="CHEBI:28563"/>
        <dbReference type="ChEBI" id="CHEBI:59087"/>
        <dbReference type="ChEBI" id="CHEBI:139493"/>
        <dbReference type="EC" id="3.2.1.113"/>
    </reaction>
</comment>
<dbReference type="PANTHER" id="PTHR11742">
    <property type="entry name" value="MANNOSYL-OLIGOSACCHARIDE ALPHA-1,2-MANNOSIDASE-RELATED"/>
    <property type="match status" value="1"/>
</dbReference>
<dbReference type="Pfam" id="PF01532">
    <property type="entry name" value="Glyco_hydro_47"/>
    <property type="match status" value="1"/>
</dbReference>
<dbReference type="InterPro" id="IPR001382">
    <property type="entry name" value="Glyco_hydro_47"/>
</dbReference>
<evidence type="ECO:0000313" key="14">
    <source>
        <dbReference type="Proteomes" id="UP000230066"/>
    </source>
</evidence>
<gene>
    <name evidence="13" type="ORF">D915_002754</name>
</gene>